<accession>A0A5R8K996</accession>
<dbReference type="AlphaFoldDB" id="A0A5R8K996"/>
<evidence type="ECO:0000313" key="3">
    <source>
        <dbReference type="EMBL" id="TLD68877.1"/>
    </source>
</evidence>
<protein>
    <recommendedName>
        <fullName evidence="5">Polymer-forming cytoskeletal protein</fullName>
    </recommendedName>
</protein>
<dbReference type="EMBL" id="VAUV01000018">
    <property type="protein sequence ID" value="TLD68877.1"/>
    <property type="molecule type" value="Genomic_DNA"/>
</dbReference>
<feature type="region of interest" description="Disordered" evidence="2">
    <location>
        <begin position="400"/>
        <end position="423"/>
    </location>
</feature>
<reference evidence="3 4" key="1">
    <citation type="submission" date="2019-05" db="EMBL/GenBank/DDBJ databases">
        <title>Verrucobacter flavum gen. nov., sp. nov. a new member of the family Verrucomicrobiaceae.</title>
        <authorList>
            <person name="Szuroczki S."/>
            <person name="Abbaszade G."/>
            <person name="Szabo A."/>
            <person name="Felfoldi T."/>
            <person name="Schumann P."/>
            <person name="Boka K."/>
            <person name="Keki Z."/>
            <person name="Toumi M."/>
            <person name="Toth E."/>
        </authorList>
    </citation>
    <scope>NUCLEOTIDE SEQUENCE [LARGE SCALE GENOMIC DNA]</scope>
    <source>
        <strain evidence="3 4">MG-N-17</strain>
    </source>
</reference>
<sequence length="423" mass="45943">MLGKLLGLKPQKSALPKNQIEVICPVCGSVQREPRLVVTTMCRKCGEHLRIEKRKVIASSQINPVPSAIFPSVNQADPTSSAGEFNDSEPAPVPQPPSALLPEISDGEPVPLGLGNMIMGVQDESPQTQERHEIPDQESTSTIDEPEVIAPDVPEVSLEDGTTEPQSSAEAEPEPEPPSQPTPAPSLPLQRRSRIPIAPLRTPVKRPEPVRAPEPSTFQKMREQGIRQQHFKEIECFDCNHKFKVGRSARQTQCPACSSSICMEDIDINVSSTTPIRTRGDVYVRKMGNVNTSEIKCRDLHVQGIISARVECTGELTMRTAGTIVGEIHCLRLHVVKGSDIQLVNTIFAEEVEIYARICGNIHCNGPVLIGSGGCVEGDVTARSVNIEPGGHLDGAMNILRPAPKKAKPKNPDEEGEQPTLPL</sequence>
<evidence type="ECO:0000313" key="4">
    <source>
        <dbReference type="Proteomes" id="UP000306196"/>
    </source>
</evidence>
<organism evidence="3 4">
    <name type="scientific">Phragmitibacter flavus</name>
    <dbReference type="NCBI Taxonomy" id="2576071"/>
    <lineage>
        <taxon>Bacteria</taxon>
        <taxon>Pseudomonadati</taxon>
        <taxon>Verrucomicrobiota</taxon>
        <taxon>Verrucomicrobiia</taxon>
        <taxon>Verrucomicrobiales</taxon>
        <taxon>Verrucomicrobiaceae</taxon>
        <taxon>Phragmitibacter</taxon>
    </lineage>
</organism>
<comment type="similarity">
    <text evidence="1">Belongs to the bactofilin family.</text>
</comment>
<keyword evidence="4" id="KW-1185">Reference proteome</keyword>
<feature type="compositionally biased region" description="Polar residues" evidence="2">
    <location>
        <begin position="74"/>
        <end position="83"/>
    </location>
</feature>
<dbReference type="Pfam" id="PF04519">
    <property type="entry name" value="Bactofilin"/>
    <property type="match status" value="2"/>
</dbReference>
<gene>
    <name evidence="3" type="ORF">FEM03_20610</name>
</gene>
<dbReference type="OrthoDB" id="182150at2"/>
<dbReference type="Proteomes" id="UP000306196">
    <property type="component" value="Unassembled WGS sequence"/>
</dbReference>
<proteinExistence type="inferred from homology"/>
<name>A0A5R8K996_9BACT</name>
<evidence type="ECO:0000256" key="1">
    <source>
        <dbReference type="ARBA" id="ARBA00044755"/>
    </source>
</evidence>
<dbReference type="PANTHER" id="PTHR35024">
    <property type="entry name" value="HYPOTHETICAL CYTOSOLIC PROTEIN"/>
    <property type="match status" value="1"/>
</dbReference>
<feature type="region of interest" description="Disordered" evidence="2">
    <location>
        <begin position="74"/>
        <end position="214"/>
    </location>
</feature>
<feature type="compositionally biased region" description="Pro residues" evidence="2">
    <location>
        <begin position="176"/>
        <end position="186"/>
    </location>
</feature>
<evidence type="ECO:0000256" key="2">
    <source>
        <dbReference type="SAM" id="MobiDB-lite"/>
    </source>
</evidence>
<dbReference type="PANTHER" id="PTHR35024:SF4">
    <property type="entry name" value="POLYMER-FORMING CYTOSKELETAL PROTEIN"/>
    <property type="match status" value="1"/>
</dbReference>
<dbReference type="RefSeq" id="WP_138088194.1">
    <property type="nucleotide sequence ID" value="NZ_VAUV01000018.1"/>
</dbReference>
<comment type="caution">
    <text evidence="3">The sequence shown here is derived from an EMBL/GenBank/DDBJ whole genome shotgun (WGS) entry which is preliminary data.</text>
</comment>
<dbReference type="InterPro" id="IPR007607">
    <property type="entry name" value="BacA/B"/>
</dbReference>
<evidence type="ECO:0008006" key="5">
    <source>
        <dbReference type="Google" id="ProtNLM"/>
    </source>
</evidence>